<dbReference type="AlphaFoldDB" id="A0A5B0LT07"/>
<name>A0A5B0LT07_PUCGR</name>
<comment type="caution">
    <text evidence="1">The sequence shown here is derived from an EMBL/GenBank/DDBJ whole genome shotgun (WGS) entry which is preliminary data.</text>
</comment>
<organism evidence="1 2">
    <name type="scientific">Puccinia graminis f. sp. tritici</name>
    <dbReference type="NCBI Taxonomy" id="56615"/>
    <lineage>
        <taxon>Eukaryota</taxon>
        <taxon>Fungi</taxon>
        <taxon>Dikarya</taxon>
        <taxon>Basidiomycota</taxon>
        <taxon>Pucciniomycotina</taxon>
        <taxon>Pucciniomycetes</taxon>
        <taxon>Pucciniales</taxon>
        <taxon>Pucciniaceae</taxon>
        <taxon>Puccinia</taxon>
    </lineage>
</organism>
<dbReference type="Proteomes" id="UP000325313">
    <property type="component" value="Unassembled WGS sequence"/>
</dbReference>
<accession>A0A5B0LT07</accession>
<reference evidence="1 2" key="1">
    <citation type="submission" date="2019-05" db="EMBL/GenBank/DDBJ databases">
        <title>Emergence of the Ug99 lineage of the wheat stem rust pathogen through somatic hybridization.</title>
        <authorList>
            <person name="Li F."/>
            <person name="Upadhyaya N.M."/>
            <person name="Sperschneider J."/>
            <person name="Matny O."/>
            <person name="Nguyen-Phuc H."/>
            <person name="Mago R."/>
            <person name="Raley C."/>
            <person name="Miller M.E."/>
            <person name="Silverstein K.A.T."/>
            <person name="Henningsen E."/>
            <person name="Hirsch C.D."/>
            <person name="Visser B."/>
            <person name="Pretorius Z.A."/>
            <person name="Steffenson B.J."/>
            <person name="Schwessinger B."/>
            <person name="Dodds P.N."/>
            <person name="Figueroa M."/>
        </authorList>
    </citation>
    <scope>NUCLEOTIDE SEQUENCE [LARGE SCALE GENOMIC DNA]</scope>
    <source>
        <strain evidence="1 2">Ug99</strain>
    </source>
</reference>
<protein>
    <submittedName>
        <fullName evidence="1">Uncharacterized protein</fullName>
    </submittedName>
</protein>
<evidence type="ECO:0000313" key="1">
    <source>
        <dbReference type="EMBL" id="KAA1067229.1"/>
    </source>
</evidence>
<gene>
    <name evidence="1" type="ORF">PGTUg99_028377</name>
</gene>
<evidence type="ECO:0000313" key="2">
    <source>
        <dbReference type="Proteomes" id="UP000325313"/>
    </source>
</evidence>
<proteinExistence type="predicted"/>
<sequence length="107" mass="11598">MRPYPTCATASGIFNLFPTMCPPRKAKSSAGAGRVTVPPFDVNLGKVMGAGLGHESPTADRTPTDPVQVFKQHISQISASDCPKNIYRKNPKTRRYILPGLDLICQV</sequence>
<dbReference type="EMBL" id="VDEP01000507">
    <property type="protein sequence ID" value="KAA1067229.1"/>
    <property type="molecule type" value="Genomic_DNA"/>
</dbReference>